<organism evidence="1 2">
    <name type="scientific">Mycena rosella</name>
    <name type="common">Pink bonnet</name>
    <name type="synonym">Agaricus rosellus</name>
    <dbReference type="NCBI Taxonomy" id="1033263"/>
    <lineage>
        <taxon>Eukaryota</taxon>
        <taxon>Fungi</taxon>
        <taxon>Dikarya</taxon>
        <taxon>Basidiomycota</taxon>
        <taxon>Agaricomycotina</taxon>
        <taxon>Agaricomycetes</taxon>
        <taxon>Agaricomycetidae</taxon>
        <taxon>Agaricales</taxon>
        <taxon>Marasmiineae</taxon>
        <taxon>Mycenaceae</taxon>
        <taxon>Mycena</taxon>
    </lineage>
</organism>
<dbReference type="AlphaFoldDB" id="A0AAD7E1X6"/>
<evidence type="ECO:0000313" key="1">
    <source>
        <dbReference type="EMBL" id="KAJ7703321.1"/>
    </source>
</evidence>
<dbReference type="EMBL" id="JARKIE010000013">
    <property type="protein sequence ID" value="KAJ7703321.1"/>
    <property type="molecule type" value="Genomic_DNA"/>
</dbReference>
<reference evidence="1" key="1">
    <citation type="submission" date="2023-03" db="EMBL/GenBank/DDBJ databases">
        <title>Massive genome expansion in bonnet fungi (Mycena s.s.) driven by repeated elements and novel gene families across ecological guilds.</title>
        <authorList>
            <consortium name="Lawrence Berkeley National Laboratory"/>
            <person name="Harder C.B."/>
            <person name="Miyauchi S."/>
            <person name="Viragh M."/>
            <person name="Kuo A."/>
            <person name="Thoen E."/>
            <person name="Andreopoulos B."/>
            <person name="Lu D."/>
            <person name="Skrede I."/>
            <person name="Drula E."/>
            <person name="Henrissat B."/>
            <person name="Morin E."/>
            <person name="Kohler A."/>
            <person name="Barry K."/>
            <person name="LaButti K."/>
            <person name="Morin E."/>
            <person name="Salamov A."/>
            <person name="Lipzen A."/>
            <person name="Mereny Z."/>
            <person name="Hegedus B."/>
            <person name="Baldrian P."/>
            <person name="Stursova M."/>
            <person name="Weitz H."/>
            <person name="Taylor A."/>
            <person name="Grigoriev I.V."/>
            <person name="Nagy L.G."/>
            <person name="Martin F."/>
            <person name="Kauserud H."/>
        </authorList>
    </citation>
    <scope>NUCLEOTIDE SEQUENCE</scope>
    <source>
        <strain evidence="1">CBHHK067</strain>
    </source>
</reference>
<name>A0AAD7E1X6_MYCRO</name>
<comment type="caution">
    <text evidence="1">The sequence shown here is derived from an EMBL/GenBank/DDBJ whole genome shotgun (WGS) entry which is preliminary data.</text>
</comment>
<keyword evidence="2" id="KW-1185">Reference proteome</keyword>
<evidence type="ECO:0000313" key="2">
    <source>
        <dbReference type="Proteomes" id="UP001221757"/>
    </source>
</evidence>
<proteinExistence type="predicted"/>
<gene>
    <name evidence="1" type="ORF">B0H17DRAFT_1127571</name>
</gene>
<protein>
    <submittedName>
        <fullName evidence="1">Uncharacterized protein</fullName>
    </submittedName>
</protein>
<sequence length="152" mass="17431">MAHPPMKFKYLPGPTDYELKTHPRAQRKLEGNEKARLRMARQVLILLCPALRLIVHRKHAELKAQPLEEQQLAAERSRSYQATYREKNRNDLRISSGNLRTADKRSHGHIIDVRITVSADLPVGIMIAHSASTKLATSIRAGDSWRDIHQNW</sequence>
<dbReference type="Proteomes" id="UP001221757">
    <property type="component" value="Unassembled WGS sequence"/>
</dbReference>
<accession>A0AAD7E1X6</accession>